<evidence type="ECO:0000313" key="3">
    <source>
        <dbReference type="Proteomes" id="UP001597252"/>
    </source>
</evidence>
<reference evidence="3" key="1">
    <citation type="journal article" date="2019" name="Int. J. Syst. Evol. Microbiol.">
        <title>The Global Catalogue of Microorganisms (GCM) 10K type strain sequencing project: providing services to taxonomists for standard genome sequencing and annotation.</title>
        <authorList>
            <consortium name="The Broad Institute Genomics Platform"/>
            <consortium name="The Broad Institute Genome Sequencing Center for Infectious Disease"/>
            <person name="Wu L."/>
            <person name="Ma J."/>
        </authorList>
    </citation>
    <scope>NUCLEOTIDE SEQUENCE [LARGE SCALE GENOMIC DNA]</scope>
    <source>
        <strain evidence="3">CCM 8903</strain>
    </source>
</reference>
<accession>A0ABW4E6H2</accession>
<proteinExistence type="predicted"/>
<evidence type="ECO:0000256" key="1">
    <source>
        <dbReference type="SAM" id="Phobius"/>
    </source>
</evidence>
<keyword evidence="1" id="KW-0812">Transmembrane</keyword>
<keyword evidence="1" id="KW-0472">Membrane</keyword>
<keyword evidence="3" id="KW-1185">Reference proteome</keyword>
<feature type="transmembrane region" description="Helical" evidence="1">
    <location>
        <begin position="12"/>
        <end position="32"/>
    </location>
</feature>
<dbReference type="Proteomes" id="UP001597252">
    <property type="component" value="Unassembled WGS sequence"/>
</dbReference>
<sequence>MHKISWWQRPMVQFIARTVLYSVIIIGLVYLYSYRGVGQSHFIYNEF</sequence>
<evidence type="ECO:0000313" key="2">
    <source>
        <dbReference type="EMBL" id="MFD1485482.1"/>
    </source>
</evidence>
<dbReference type="RefSeq" id="WP_125751168.1">
    <property type="nucleotide sequence ID" value="NZ_JBHTON010000029.1"/>
</dbReference>
<dbReference type="EMBL" id="JBHTON010000029">
    <property type="protein sequence ID" value="MFD1485482.1"/>
    <property type="molecule type" value="Genomic_DNA"/>
</dbReference>
<keyword evidence="1" id="KW-1133">Transmembrane helix</keyword>
<gene>
    <name evidence="2" type="ORF">ACFQ5J_09595</name>
</gene>
<dbReference type="InterPro" id="IPR021008">
    <property type="entry name" value="DltX"/>
</dbReference>
<organism evidence="2 3">
    <name type="scientific">Lacticaseibacillus baoqingensis</name>
    <dbReference type="NCBI Taxonomy" id="2486013"/>
    <lineage>
        <taxon>Bacteria</taxon>
        <taxon>Bacillati</taxon>
        <taxon>Bacillota</taxon>
        <taxon>Bacilli</taxon>
        <taxon>Lactobacillales</taxon>
        <taxon>Lactobacillaceae</taxon>
        <taxon>Lacticaseibacillus</taxon>
    </lineage>
</organism>
<protein>
    <submittedName>
        <fullName evidence="2">Teichoic acid D-Ala incorporation-associated protein DltX</fullName>
    </submittedName>
</protein>
<dbReference type="Pfam" id="PF12459">
    <property type="entry name" value="DltX"/>
    <property type="match status" value="1"/>
</dbReference>
<comment type="caution">
    <text evidence="2">The sequence shown here is derived from an EMBL/GenBank/DDBJ whole genome shotgun (WGS) entry which is preliminary data.</text>
</comment>
<name>A0ABW4E6H2_9LACO</name>